<feature type="domain" description="Laminin G" evidence="11">
    <location>
        <begin position="811"/>
        <end position="994"/>
    </location>
</feature>
<accession>A0A0B2VKB5</accession>
<name>A0A0B2VKB5_TOXCA</name>
<dbReference type="InterPro" id="IPR049883">
    <property type="entry name" value="NOTCH1_EGF-like"/>
</dbReference>
<feature type="domain" description="Cadherin" evidence="13">
    <location>
        <begin position="2"/>
        <end position="36"/>
    </location>
</feature>
<dbReference type="GO" id="GO:0009653">
    <property type="term" value="P:anatomical structure morphogenesis"/>
    <property type="evidence" value="ECO:0007669"/>
    <property type="project" value="UniProtKB-ARBA"/>
</dbReference>
<dbReference type="InterPro" id="IPR020894">
    <property type="entry name" value="Cadherin_CS"/>
</dbReference>
<feature type="compositionally biased region" description="Polar residues" evidence="9">
    <location>
        <begin position="1467"/>
        <end position="1478"/>
    </location>
</feature>
<dbReference type="STRING" id="6265.A0A0B2VKB5"/>
<reference evidence="14 15" key="1">
    <citation type="submission" date="2014-11" db="EMBL/GenBank/DDBJ databases">
        <title>Genetic blueprint of the zoonotic pathogen Toxocara canis.</title>
        <authorList>
            <person name="Zhu X.-Q."/>
            <person name="Korhonen P.K."/>
            <person name="Cai H."/>
            <person name="Young N.D."/>
            <person name="Nejsum P."/>
            <person name="von Samson-Himmelstjerna G."/>
            <person name="Boag P.R."/>
            <person name="Tan P."/>
            <person name="Li Q."/>
            <person name="Min J."/>
            <person name="Yang Y."/>
            <person name="Wang X."/>
            <person name="Fang X."/>
            <person name="Hall R.S."/>
            <person name="Hofmann A."/>
            <person name="Sternberg P.W."/>
            <person name="Jex A.R."/>
            <person name="Gasser R.B."/>
        </authorList>
    </citation>
    <scope>NUCLEOTIDE SEQUENCE [LARGE SCALE GENOMIC DNA]</scope>
    <source>
        <strain evidence="14">PN_DK_2014</strain>
    </source>
</reference>
<dbReference type="FunFam" id="2.10.25.10:FF:000068">
    <property type="entry name" value="Latent transforming growth factor beta binding protein 3"/>
    <property type="match status" value="1"/>
</dbReference>
<dbReference type="InterPro" id="IPR001791">
    <property type="entry name" value="Laminin_G"/>
</dbReference>
<evidence type="ECO:0000256" key="2">
    <source>
        <dbReference type="ARBA" id="ARBA00022536"/>
    </source>
</evidence>
<evidence type="ECO:0000256" key="1">
    <source>
        <dbReference type="ARBA" id="ARBA00004370"/>
    </source>
</evidence>
<dbReference type="SUPFAM" id="SSF57196">
    <property type="entry name" value="EGF/Laminin"/>
    <property type="match status" value="2"/>
</dbReference>
<dbReference type="GO" id="GO:0016477">
    <property type="term" value="P:cell migration"/>
    <property type="evidence" value="ECO:0007669"/>
    <property type="project" value="TreeGrafter"/>
</dbReference>
<dbReference type="Pfam" id="PF00028">
    <property type="entry name" value="Cadherin"/>
    <property type="match status" value="2"/>
</dbReference>
<gene>
    <name evidence="14" type="primary">FAT4</name>
    <name evidence="14" type="ORF">Tcan_05212</name>
</gene>
<dbReference type="Pfam" id="PF02210">
    <property type="entry name" value="Laminin_G_2"/>
    <property type="match status" value="2"/>
</dbReference>
<feature type="region of interest" description="Disordered" evidence="9">
    <location>
        <begin position="1372"/>
        <end position="1391"/>
    </location>
</feature>
<feature type="domain" description="Cadherin" evidence="13">
    <location>
        <begin position="353"/>
        <end position="451"/>
    </location>
</feature>
<dbReference type="PROSITE" id="PS00232">
    <property type="entry name" value="CADHERIN_1"/>
    <property type="match status" value="1"/>
</dbReference>
<dbReference type="PROSITE" id="PS01186">
    <property type="entry name" value="EGF_2"/>
    <property type="match status" value="3"/>
</dbReference>
<evidence type="ECO:0000256" key="8">
    <source>
        <dbReference type="PROSITE-ProRule" id="PRU00076"/>
    </source>
</evidence>
<comment type="caution">
    <text evidence="8">Lacks conserved residue(s) required for the propagation of feature annotation.</text>
</comment>
<dbReference type="SMART" id="SM00179">
    <property type="entry name" value="EGF_CA"/>
    <property type="match status" value="3"/>
</dbReference>
<dbReference type="GO" id="GO:0007156">
    <property type="term" value="P:homophilic cell adhesion via plasma membrane adhesion molecules"/>
    <property type="evidence" value="ECO:0007669"/>
    <property type="project" value="InterPro"/>
</dbReference>
<dbReference type="CDD" id="cd00054">
    <property type="entry name" value="EGF_CA"/>
    <property type="match status" value="2"/>
</dbReference>
<dbReference type="GO" id="GO:0005509">
    <property type="term" value="F:calcium ion binding"/>
    <property type="evidence" value="ECO:0007669"/>
    <property type="project" value="UniProtKB-UniRule"/>
</dbReference>
<evidence type="ECO:0000256" key="3">
    <source>
        <dbReference type="ARBA" id="ARBA00022737"/>
    </source>
</evidence>
<feature type="compositionally biased region" description="Basic residues" evidence="9">
    <location>
        <begin position="1454"/>
        <end position="1464"/>
    </location>
</feature>
<evidence type="ECO:0000313" key="14">
    <source>
        <dbReference type="EMBL" id="KHN82038.1"/>
    </source>
</evidence>
<dbReference type="PROSITE" id="PS50268">
    <property type="entry name" value="CADHERIN_2"/>
    <property type="match status" value="3"/>
</dbReference>
<dbReference type="OrthoDB" id="6252479at2759"/>
<evidence type="ECO:0000259" key="12">
    <source>
        <dbReference type="PROSITE" id="PS50026"/>
    </source>
</evidence>
<dbReference type="PROSITE" id="PS00010">
    <property type="entry name" value="ASX_HYDROXYL"/>
    <property type="match status" value="1"/>
</dbReference>
<comment type="subcellular location">
    <subcellularLocation>
        <location evidence="1">Membrane</location>
    </subcellularLocation>
</comment>
<dbReference type="SMART" id="SM00181">
    <property type="entry name" value="EGF"/>
    <property type="match status" value="5"/>
</dbReference>
<dbReference type="InterPro" id="IPR001881">
    <property type="entry name" value="EGF-like_Ca-bd_dom"/>
</dbReference>
<evidence type="ECO:0000259" key="11">
    <source>
        <dbReference type="PROSITE" id="PS50025"/>
    </source>
</evidence>
<feature type="disulfide bond" evidence="8">
    <location>
        <begin position="722"/>
        <end position="731"/>
    </location>
</feature>
<dbReference type="InterPro" id="IPR015919">
    <property type="entry name" value="Cadherin-like_sf"/>
</dbReference>
<dbReference type="Gene3D" id="2.10.25.10">
    <property type="entry name" value="Laminin"/>
    <property type="match status" value="2"/>
</dbReference>
<protein>
    <submittedName>
        <fullName evidence="14">Protocadherin Fat 4</fullName>
    </submittedName>
</protein>
<dbReference type="InterPro" id="IPR013320">
    <property type="entry name" value="ConA-like_dom_sf"/>
</dbReference>
<evidence type="ECO:0000256" key="9">
    <source>
        <dbReference type="SAM" id="MobiDB-lite"/>
    </source>
</evidence>
<feature type="region of interest" description="Disordered" evidence="9">
    <location>
        <begin position="1400"/>
        <end position="1515"/>
    </location>
</feature>
<keyword evidence="15" id="KW-1185">Reference proteome</keyword>
<dbReference type="SUPFAM" id="SSF49899">
    <property type="entry name" value="Concanavalin A-like lectins/glucanases"/>
    <property type="match status" value="2"/>
</dbReference>
<keyword evidence="2 8" id="KW-0245">EGF-like domain</keyword>
<feature type="compositionally biased region" description="Polar residues" evidence="9">
    <location>
        <begin position="1505"/>
        <end position="1515"/>
    </location>
</feature>
<keyword evidence="6 8" id="KW-1015">Disulfide bond</keyword>
<dbReference type="PROSITE" id="PS01187">
    <property type="entry name" value="EGF_CA"/>
    <property type="match status" value="1"/>
</dbReference>
<evidence type="ECO:0000313" key="15">
    <source>
        <dbReference type="Proteomes" id="UP000031036"/>
    </source>
</evidence>
<evidence type="ECO:0000256" key="10">
    <source>
        <dbReference type="SAM" id="Phobius"/>
    </source>
</evidence>
<dbReference type="InterPro" id="IPR000152">
    <property type="entry name" value="EGF-type_Asp/Asn_hydroxyl_site"/>
</dbReference>
<comment type="caution">
    <text evidence="14">The sequence shown here is derived from an EMBL/GenBank/DDBJ whole genome shotgun (WGS) entry which is preliminary data.</text>
</comment>
<keyword evidence="10" id="KW-1133">Transmembrane helix</keyword>
<dbReference type="PROSITE" id="PS00022">
    <property type="entry name" value="EGF_1"/>
    <property type="match status" value="3"/>
</dbReference>
<feature type="domain" description="Laminin G" evidence="11">
    <location>
        <begin position="1083"/>
        <end position="1261"/>
    </location>
</feature>
<dbReference type="Pfam" id="PF12661">
    <property type="entry name" value="hEGF"/>
    <property type="match status" value="1"/>
</dbReference>
<dbReference type="PROSITE" id="PS50026">
    <property type="entry name" value="EGF_3"/>
    <property type="match status" value="3"/>
</dbReference>
<feature type="domain" description="Cadherin" evidence="13">
    <location>
        <begin position="37"/>
        <end position="141"/>
    </location>
</feature>
<evidence type="ECO:0000256" key="4">
    <source>
        <dbReference type="ARBA" id="ARBA00022837"/>
    </source>
</evidence>
<dbReference type="InterPro" id="IPR002126">
    <property type="entry name" value="Cadherin-like_dom"/>
</dbReference>
<dbReference type="SUPFAM" id="SSF49313">
    <property type="entry name" value="Cadherin-like"/>
    <property type="match status" value="4"/>
</dbReference>
<keyword evidence="5 10" id="KW-0472">Membrane</keyword>
<keyword evidence="4 7" id="KW-0106">Calcium</keyword>
<feature type="disulfide bond" evidence="8">
    <location>
        <begin position="798"/>
        <end position="807"/>
    </location>
</feature>
<organism evidence="14 15">
    <name type="scientific">Toxocara canis</name>
    <name type="common">Canine roundworm</name>
    <dbReference type="NCBI Taxonomy" id="6265"/>
    <lineage>
        <taxon>Eukaryota</taxon>
        <taxon>Metazoa</taxon>
        <taxon>Ecdysozoa</taxon>
        <taxon>Nematoda</taxon>
        <taxon>Chromadorea</taxon>
        <taxon>Rhabditida</taxon>
        <taxon>Spirurina</taxon>
        <taxon>Ascaridomorpha</taxon>
        <taxon>Ascaridoidea</taxon>
        <taxon>Toxocaridae</taxon>
        <taxon>Toxocara</taxon>
    </lineage>
</organism>
<feature type="domain" description="EGF-like" evidence="12">
    <location>
        <begin position="697"/>
        <end position="732"/>
    </location>
</feature>
<sequence length="1575" mass="174944">MYRFFVVASDCGLPPQKATAQVMVNITDENDNVPQFEEDFIIVHILENTVPGTAIADLMAVDLDSGDYGTVVYGIESNDDARLPFTVNATNGQVIVSSLIDYELKNSYHFCVTARNPGESTQAYANVEVIVDSQNEFKPKFLTAKQNFEVSSRALKGTIIGKVSAVDLDEGRHGRIIYATPINNIAEISAASGEILVKSMLNGSLDKTVLEVVAMNVQLTRFDREMPHRMTVEVVRKDVPPTPLLLKHYAFNLSEEAQLSTRLKLLSPSVLPSGVRLEILNGGFEQPFCSEQGMASLRLCGPLDHERTAKHEFEVALIRDSRTLSQSKVTVSILESNNNTLPRIDIDTAVGFIRENSPASSTVTRLRPIIQGPAGLRQAFTYRIMDTDLAKIFAVDESTAVMNTAITLDREIRSQYVIPISISAVGMPSISTTYNVRVYVDDARDNMAEMGSRLVIVEKTIADDGENNVDSIEAIHILPRCRDEVSSTDFICETRNNGTKVMVSSNCKVQLNREVPSETTLSLEAYDRHYLSNVTFFSLIKQRAVDAFIYNNSVSVDVWAMLASIADMVDLLQESVPDMTVRLVGVEHFGLDSYRLLMAVFDRNGAIVTADETARMLKHFYSKKNVELNVFVRALMADICAMPDGCLNGGVCQQTTSPTRQYQQLDGYKSSFVIPIVKRRRRCLCKRLTNGERCELKTEMCSAKKPCVNGGICDPYSGLCSCSPSYTGTHCEEDVNECTQKNICGGGQCINMPGSFKCVCPLGFTGSRCETRLDLCDSVLCISGKCVNDENGASRCECNSGYQGHSCELRSRAFDSGSYMEIRLPPVSNEISLEFKTFASSALLLYSYSEGNLNDFAVVDIIKGRIRFSVRLDDITIVNIVLNGTVNDGMWKRVRLEQKWHTIRMTVEECTDDGYCQPCEKAICSRLEIMRTSYLWIASKTAFVGGIKNIEDVIKRPNQISSIDFVGCLRRFEVDGVSLERLETLSEAGLTMGCPSERQTCQIGRMIAECMNGVCMRDERGGAKCVCADGFDAASCRHSMEEWTLNGGEVRFALTQYVRRQISFVPVQEADLLTSDGMIRRRRDTLRDIPCEEMDYTEGDQLDGVVTQWAELDFRTTANYGTVFAIVEESKSSHMKIENGSLHFVTYLTDANPIDVHLDDKINDGKWHRLGFQIGVDQKTIRFQLDGHGKEIHADEEFPALISRSLSFVSIGVANEAEAFTGCVRRFILNNQAQSFNVNDDSLLAEQLLRIVSVRFISSGCGTPVRFSSASLQWHDVWTIVGVILAVIAICLTSLAAWLSWRRCGHKCGWRSKVQQQRNNLRLFSVSTDSMHAGQKHSNYSTSHRQIPSPWLYASMSAVQALQEIYSVGHPSRNGSSGLGSSGNTPSEDGYQNIERSMQVETTQTIRSRQHASESKSSVSRQLKAALRQSESSLRDSALPASSSECSYEELPSRRRRRRSRRKRDTYTNASYSVSPNETGIGMSDPAVRQTRVPRMETERDDCTRSSGVGSESCTTIINRPLSDTESDTTIAAQVPRSLAAFRAPRSVFADSDSSMEGNQRMDAIIGYGRPPTYV</sequence>
<dbReference type="GO" id="GO:0008013">
    <property type="term" value="F:beta-catenin binding"/>
    <property type="evidence" value="ECO:0007669"/>
    <property type="project" value="TreeGrafter"/>
</dbReference>
<dbReference type="InterPro" id="IPR018097">
    <property type="entry name" value="EGF_Ca-bd_CS"/>
</dbReference>
<dbReference type="SMART" id="SM00282">
    <property type="entry name" value="LamG"/>
    <property type="match status" value="2"/>
</dbReference>
<dbReference type="Gene3D" id="2.60.40.60">
    <property type="entry name" value="Cadherins"/>
    <property type="match status" value="4"/>
</dbReference>
<proteinExistence type="predicted"/>
<dbReference type="GO" id="GO:0045296">
    <property type="term" value="F:cadherin binding"/>
    <property type="evidence" value="ECO:0007669"/>
    <property type="project" value="TreeGrafter"/>
</dbReference>
<feature type="disulfide bond" evidence="8">
    <location>
        <begin position="760"/>
        <end position="769"/>
    </location>
</feature>
<feature type="domain" description="EGF-like" evidence="12">
    <location>
        <begin position="772"/>
        <end position="808"/>
    </location>
</feature>
<dbReference type="InterPro" id="IPR000742">
    <property type="entry name" value="EGF"/>
</dbReference>
<dbReference type="CDD" id="cd00110">
    <property type="entry name" value="LamG"/>
    <property type="match status" value="2"/>
</dbReference>
<keyword evidence="10" id="KW-0812">Transmembrane</keyword>
<dbReference type="GO" id="GO:0016342">
    <property type="term" value="C:catenin complex"/>
    <property type="evidence" value="ECO:0007669"/>
    <property type="project" value="TreeGrafter"/>
</dbReference>
<dbReference type="PANTHER" id="PTHR24027">
    <property type="entry name" value="CADHERIN-23"/>
    <property type="match status" value="1"/>
</dbReference>
<feature type="disulfide bond" evidence="8">
    <location>
        <begin position="776"/>
        <end position="786"/>
    </location>
</feature>
<dbReference type="PRINTS" id="PR00205">
    <property type="entry name" value="CADHERIN"/>
</dbReference>
<keyword evidence="3" id="KW-0677">Repeat</keyword>
<dbReference type="EMBL" id="JPKZ01001427">
    <property type="protein sequence ID" value="KHN82038.1"/>
    <property type="molecule type" value="Genomic_DNA"/>
</dbReference>
<dbReference type="PROSITE" id="PS50025">
    <property type="entry name" value="LAM_G_DOMAIN"/>
    <property type="match status" value="2"/>
</dbReference>
<evidence type="ECO:0000256" key="6">
    <source>
        <dbReference type="ARBA" id="ARBA00023157"/>
    </source>
</evidence>
<dbReference type="PANTHER" id="PTHR24027:SF438">
    <property type="entry name" value="CADHERIN 23"/>
    <property type="match status" value="1"/>
</dbReference>
<feature type="domain" description="EGF-like" evidence="12">
    <location>
        <begin position="734"/>
        <end position="770"/>
    </location>
</feature>
<dbReference type="SMART" id="SM00112">
    <property type="entry name" value="CA"/>
    <property type="match status" value="2"/>
</dbReference>
<dbReference type="OMA" id="TWFLDVN"/>
<dbReference type="Proteomes" id="UP000031036">
    <property type="component" value="Unassembled WGS sequence"/>
</dbReference>
<dbReference type="Pfam" id="PF07645">
    <property type="entry name" value="EGF_CA"/>
    <property type="match status" value="1"/>
</dbReference>
<dbReference type="InterPro" id="IPR013032">
    <property type="entry name" value="EGF-like_CS"/>
</dbReference>
<evidence type="ECO:0000256" key="5">
    <source>
        <dbReference type="ARBA" id="ARBA00023136"/>
    </source>
</evidence>
<dbReference type="CDD" id="cd11304">
    <property type="entry name" value="Cadherin_repeat"/>
    <property type="match status" value="4"/>
</dbReference>
<evidence type="ECO:0000256" key="7">
    <source>
        <dbReference type="PROSITE-ProRule" id="PRU00043"/>
    </source>
</evidence>
<dbReference type="InterPro" id="IPR039808">
    <property type="entry name" value="Cadherin"/>
</dbReference>
<feature type="compositionally biased region" description="Basic and acidic residues" evidence="9">
    <location>
        <begin position="1494"/>
        <end position="1504"/>
    </location>
</feature>
<evidence type="ECO:0000259" key="13">
    <source>
        <dbReference type="PROSITE" id="PS50268"/>
    </source>
</evidence>
<feature type="transmembrane region" description="Helical" evidence="10">
    <location>
        <begin position="1277"/>
        <end position="1301"/>
    </location>
</feature>
<dbReference type="Gene3D" id="2.60.120.200">
    <property type="match status" value="2"/>
</dbReference>